<gene>
    <name evidence="13" type="ORF">H9763_03635</name>
</gene>
<name>A0A9D2SCB3_9FIRM</name>
<dbReference type="GO" id="GO:0050660">
    <property type="term" value="F:flavin adenine dinucleotide binding"/>
    <property type="evidence" value="ECO:0007669"/>
    <property type="project" value="InterPro"/>
</dbReference>
<feature type="transmembrane region" description="Helical" evidence="10">
    <location>
        <begin position="123"/>
        <end position="145"/>
    </location>
</feature>
<dbReference type="CDD" id="cd04590">
    <property type="entry name" value="CBS_pair_CorC_HlyC_assoc"/>
    <property type="match status" value="1"/>
</dbReference>
<feature type="transmembrane region" description="Helical" evidence="10">
    <location>
        <begin position="93"/>
        <end position="111"/>
    </location>
</feature>
<comment type="caution">
    <text evidence="13">The sequence shown here is derived from an EMBL/GenBank/DDBJ whole genome shotgun (WGS) entry which is preliminary data.</text>
</comment>
<evidence type="ECO:0000256" key="1">
    <source>
        <dbReference type="ARBA" id="ARBA00004141"/>
    </source>
</evidence>
<evidence type="ECO:0000256" key="10">
    <source>
        <dbReference type="SAM" id="Phobius"/>
    </source>
</evidence>
<dbReference type="PANTHER" id="PTHR22777:SF17">
    <property type="entry name" value="UPF0053 PROTEIN SLL0260"/>
    <property type="match status" value="1"/>
</dbReference>
<comment type="subcellular location">
    <subcellularLocation>
        <location evidence="1">Membrane</location>
        <topology evidence="1">Multi-pass membrane protein</topology>
    </subcellularLocation>
</comment>
<dbReference type="FunFam" id="3.10.580.10:FF:000002">
    <property type="entry name" value="Magnesium/cobalt efflux protein CorC"/>
    <property type="match status" value="1"/>
</dbReference>
<dbReference type="InterPro" id="IPR046342">
    <property type="entry name" value="CBS_dom_sf"/>
</dbReference>
<dbReference type="Pfam" id="PF01595">
    <property type="entry name" value="CNNM"/>
    <property type="match status" value="1"/>
</dbReference>
<feature type="transmembrane region" description="Helical" evidence="10">
    <location>
        <begin position="61"/>
        <end position="87"/>
    </location>
</feature>
<keyword evidence="3 9" id="KW-0812">Transmembrane</keyword>
<dbReference type="InterPro" id="IPR016169">
    <property type="entry name" value="FAD-bd_PCMH_sub2"/>
</dbReference>
<organism evidence="13 14">
    <name type="scientific">Candidatus Eisenbergiella merdigallinarum</name>
    <dbReference type="NCBI Taxonomy" id="2838552"/>
    <lineage>
        <taxon>Bacteria</taxon>
        <taxon>Bacillati</taxon>
        <taxon>Bacillota</taxon>
        <taxon>Clostridia</taxon>
        <taxon>Lachnospirales</taxon>
        <taxon>Lachnospiraceae</taxon>
        <taxon>Eisenbergiella</taxon>
    </lineage>
</organism>
<dbReference type="EMBL" id="DWXE01000010">
    <property type="protein sequence ID" value="HJB90544.1"/>
    <property type="molecule type" value="Genomic_DNA"/>
</dbReference>
<dbReference type="InterPro" id="IPR005170">
    <property type="entry name" value="Transptr-assoc_dom"/>
</dbReference>
<dbReference type="Pfam" id="PF00571">
    <property type="entry name" value="CBS"/>
    <property type="match status" value="2"/>
</dbReference>
<sequence>MGSDSISLIIIVFCIVMSAYFSATETAFSTLSRARVKNMAEKGNARAALVLRLSERYDSMLSTILVGNNIVNIATASLTTLIFARLLGEEAGASVSTAVTTIVVLIFGEVSPKSIAKESPEKFAMFSAPILNVLMKVLTPVNFLFAQWKKLLSRIIKSDEEKSITEDELLTIVDEAQLEGGINEQEGSLIRNAIEFKDMEAADIFTPSVDVTGIPKDATVEKTAEVFEETGYSRLPVYEGGLDNIIGIVYEKDFYSRVYRKGEELSSIIRPAMYITKFRKINELMKDLQSRKQHMAVVVDEFGVTRGIVTLEDILEELVGDIWDEHDQVETKLQRISENEYLVSGKADVEKVFEFLGKEKEFEVLTVGGWVMNELGRVPEAGASFAADGLEVRVEEMNGRRIDQVKIRRLA</sequence>
<dbReference type="SMART" id="SM01091">
    <property type="entry name" value="CorC_HlyC"/>
    <property type="match status" value="1"/>
</dbReference>
<feature type="transmembrane region" description="Helical" evidence="10">
    <location>
        <begin position="6"/>
        <end position="23"/>
    </location>
</feature>
<dbReference type="PROSITE" id="PS51846">
    <property type="entry name" value="CNNM"/>
    <property type="match status" value="1"/>
</dbReference>
<evidence type="ECO:0000256" key="4">
    <source>
        <dbReference type="ARBA" id="ARBA00022737"/>
    </source>
</evidence>
<dbReference type="SUPFAM" id="SSF56176">
    <property type="entry name" value="FAD-binding/transporter-associated domain-like"/>
    <property type="match status" value="1"/>
</dbReference>
<feature type="domain" description="CNNM transmembrane" evidence="12">
    <location>
        <begin position="1"/>
        <end position="186"/>
    </location>
</feature>
<feature type="domain" description="CBS" evidence="11">
    <location>
        <begin position="268"/>
        <end position="325"/>
    </location>
</feature>
<dbReference type="Gene3D" id="3.30.465.10">
    <property type="match status" value="1"/>
</dbReference>
<dbReference type="SUPFAM" id="SSF54631">
    <property type="entry name" value="CBS-domain pair"/>
    <property type="match status" value="1"/>
</dbReference>
<evidence type="ECO:0000256" key="2">
    <source>
        <dbReference type="ARBA" id="ARBA00006337"/>
    </source>
</evidence>
<keyword evidence="5 9" id="KW-1133">Transmembrane helix</keyword>
<accession>A0A9D2SCB3</accession>
<feature type="domain" description="CBS" evidence="11">
    <location>
        <begin position="205"/>
        <end position="265"/>
    </location>
</feature>
<comment type="similarity">
    <text evidence="2">Belongs to the UPF0053 family.</text>
</comment>
<evidence type="ECO:0000259" key="11">
    <source>
        <dbReference type="PROSITE" id="PS51371"/>
    </source>
</evidence>
<dbReference type="InterPro" id="IPR002550">
    <property type="entry name" value="CNNM"/>
</dbReference>
<evidence type="ECO:0000313" key="14">
    <source>
        <dbReference type="Proteomes" id="UP000886883"/>
    </source>
</evidence>
<evidence type="ECO:0000256" key="9">
    <source>
        <dbReference type="PROSITE-ProRule" id="PRU01193"/>
    </source>
</evidence>
<dbReference type="PROSITE" id="PS51371">
    <property type="entry name" value="CBS"/>
    <property type="match status" value="2"/>
</dbReference>
<reference evidence="13" key="1">
    <citation type="journal article" date="2021" name="PeerJ">
        <title>Extensive microbial diversity within the chicken gut microbiome revealed by metagenomics and culture.</title>
        <authorList>
            <person name="Gilroy R."/>
            <person name="Ravi A."/>
            <person name="Getino M."/>
            <person name="Pursley I."/>
            <person name="Horton D.L."/>
            <person name="Alikhan N.F."/>
            <person name="Baker D."/>
            <person name="Gharbi K."/>
            <person name="Hall N."/>
            <person name="Watson M."/>
            <person name="Adriaenssens E.M."/>
            <person name="Foster-Nyarko E."/>
            <person name="Jarju S."/>
            <person name="Secka A."/>
            <person name="Antonio M."/>
            <person name="Oren A."/>
            <person name="Chaudhuri R.R."/>
            <person name="La Ragione R."/>
            <person name="Hildebrand F."/>
            <person name="Pallen M.J."/>
        </authorList>
    </citation>
    <scope>NUCLEOTIDE SEQUENCE</scope>
    <source>
        <strain evidence="13">USAMLcec3-2134</strain>
    </source>
</reference>
<evidence type="ECO:0000256" key="7">
    <source>
        <dbReference type="ARBA" id="ARBA00023136"/>
    </source>
</evidence>
<proteinExistence type="inferred from homology"/>
<dbReference type="GO" id="GO:0005886">
    <property type="term" value="C:plasma membrane"/>
    <property type="evidence" value="ECO:0007669"/>
    <property type="project" value="TreeGrafter"/>
</dbReference>
<dbReference type="InterPro" id="IPR044751">
    <property type="entry name" value="Ion_transp-like_CBS"/>
</dbReference>
<dbReference type="PANTHER" id="PTHR22777">
    <property type="entry name" value="HEMOLYSIN-RELATED"/>
    <property type="match status" value="1"/>
</dbReference>
<reference evidence="13" key="2">
    <citation type="submission" date="2021-04" db="EMBL/GenBank/DDBJ databases">
        <authorList>
            <person name="Gilroy R."/>
        </authorList>
    </citation>
    <scope>NUCLEOTIDE SEQUENCE</scope>
    <source>
        <strain evidence="13">USAMLcec3-2134</strain>
    </source>
</reference>
<protein>
    <submittedName>
        <fullName evidence="13">Hemolysin family protein</fullName>
    </submittedName>
</protein>
<evidence type="ECO:0000256" key="3">
    <source>
        <dbReference type="ARBA" id="ARBA00022692"/>
    </source>
</evidence>
<keyword evidence="7 9" id="KW-0472">Membrane</keyword>
<dbReference type="InterPro" id="IPR036318">
    <property type="entry name" value="FAD-bd_PCMH-like_sf"/>
</dbReference>
<dbReference type="Proteomes" id="UP000886883">
    <property type="component" value="Unassembled WGS sequence"/>
</dbReference>
<keyword evidence="4" id="KW-0677">Repeat</keyword>
<dbReference type="SMART" id="SM00116">
    <property type="entry name" value="CBS"/>
    <property type="match status" value="2"/>
</dbReference>
<dbReference type="AlphaFoldDB" id="A0A9D2SCB3"/>
<evidence type="ECO:0000256" key="8">
    <source>
        <dbReference type="PROSITE-ProRule" id="PRU00703"/>
    </source>
</evidence>
<dbReference type="Pfam" id="PF03471">
    <property type="entry name" value="CorC_HlyC"/>
    <property type="match status" value="1"/>
</dbReference>
<evidence type="ECO:0000256" key="6">
    <source>
        <dbReference type="ARBA" id="ARBA00023122"/>
    </source>
</evidence>
<evidence type="ECO:0000256" key="5">
    <source>
        <dbReference type="ARBA" id="ARBA00022989"/>
    </source>
</evidence>
<keyword evidence="6 8" id="KW-0129">CBS domain</keyword>
<evidence type="ECO:0000313" key="13">
    <source>
        <dbReference type="EMBL" id="HJB90544.1"/>
    </source>
</evidence>
<evidence type="ECO:0000259" key="12">
    <source>
        <dbReference type="PROSITE" id="PS51846"/>
    </source>
</evidence>
<dbReference type="Gene3D" id="3.10.580.10">
    <property type="entry name" value="CBS-domain"/>
    <property type="match status" value="1"/>
</dbReference>
<dbReference type="InterPro" id="IPR000644">
    <property type="entry name" value="CBS_dom"/>
</dbReference>